<dbReference type="EMBL" id="JACAZE010000031">
    <property type="protein sequence ID" value="KAF7288809.1"/>
    <property type="molecule type" value="Genomic_DNA"/>
</dbReference>
<name>A0A8H6VPF4_MYCCL</name>
<reference evidence="1" key="1">
    <citation type="submission" date="2020-05" db="EMBL/GenBank/DDBJ databases">
        <title>Mycena genomes resolve the evolution of fungal bioluminescence.</title>
        <authorList>
            <person name="Tsai I.J."/>
        </authorList>
    </citation>
    <scope>NUCLEOTIDE SEQUENCE</scope>
    <source>
        <strain evidence="1">110903Hualien_Pintung</strain>
    </source>
</reference>
<dbReference type="AlphaFoldDB" id="A0A8H6VPF4"/>
<evidence type="ECO:0000313" key="2">
    <source>
        <dbReference type="Proteomes" id="UP000613580"/>
    </source>
</evidence>
<evidence type="ECO:0000313" key="1">
    <source>
        <dbReference type="EMBL" id="KAF7288809.1"/>
    </source>
</evidence>
<gene>
    <name evidence="1" type="ORF">HMN09_01362700</name>
</gene>
<sequence>MAWYGSPNGFALSTGFAMDGGRGGAGGAGRVAGPGGVGEGARINDEGMNIFTMARFPVHLGPGQGGQGGAGQGPTGIGGAGGAGAPGKVIHKLVNVVPADVGKLAGLSDLRMSTNDFCKQNQLDSHVASILIGARYKKVSALLRLQEGTLEEIGCKPGEVAGIKGALKKLLRKNGIKTENLN</sequence>
<dbReference type="Proteomes" id="UP000613580">
    <property type="component" value="Unassembled WGS sequence"/>
</dbReference>
<proteinExistence type="predicted"/>
<comment type="caution">
    <text evidence="1">The sequence shown here is derived from an EMBL/GenBank/DDBJ whole genome shotgun (WGS) entry which is preliminary data.</text>
</comment>
<organism evidence="1 2">
    <name type="scientific">Mycena chlorophos</name>
    <name type="common">Agaric fungus</name>
    <name type="synonym">Agaricus chlorophos</name>
    <dbReference type="NCBI Taxonomy" id="658473"/>
    <lineage>
        <taxon>Eukaryota</taxon>
        <taxon>Fungi</taxon>
        <taxon>Dikarya</taxon>
        <taxon>Basidiomycota</taxon>
        <taxon>Agaricomycotina</taxon>
        <taxon>Agaricomycetes</taxon>
        <taxon>Agaricomycetidae</taxon>
        <taxon>Agaricales</taxon>
        <taxon>Marasmiineae</taxon>
        <taxon>Mycenaceae</taxon>
        <taxon>Mycena</taxon>
    </lineage>
</organism>
<keyword evidence="2" id="KW-1185">Reference proteome</keyword>
<accession>A0A8H6VPF4</accession>
<protein>
    <submittedName>
        <fullName evidence="1">Uncharacterized protein</fullName>
    </submittedName>
</protein>